<dbReference type="OrthoDB" id="10023262at2759"/>
<dbReference type="Pfam" id="PF05699">
    <property type="entry name" value="Dimer_Tnp_hAT"/>
    <property type="match status" value="1"/>
</dbReference>
<evidence type="ECO:0000259" key="1">
    <source>
        <dbReference type="Pfam" id="PF05699"/>
    </source>
</evidence>
<proteinExistence type="predicted"/>
<evidence type="ECO:0000313" key="2">
    <source>
        <dbReference type="EMBL" id="OAF56587.1"/>
    </source>
</evidence>
<dbReference type="GeneID" id="36290191"/>
<dbReference type="InterPro" id="IPR012337">
    <property type="entry name" value="RNaseH-like_sf"/>
</dbReference>
<gene>
    <name evidence="2" type="ORF">VC83_07141</name>
</gene>
<feature type="domain" description="HAT C-terminal dimerisation" evidence="1">
    <location>
        <begin position="4"/>
        <end position="58"/>
    </location>
</feature>
<dbReference type="VEuPathDB" id="FungiDB:GMDG_06366"/>
<dbReference type="SUPFAM" id="SSF53098">
    <property type="entry name" value="Ribonuclease H-like"/>
    <property type="match status" value="1"/>
</dbReference>
<reference evidence="2" key="1">
    <citation type="submission" date="2016-03" db="EMBL/GenBank/DDBJ databases">
        <title>Updated assembly of Pseudogymnoascus destructans, the fungus causing white-nose syndrome of bats.</title>
        <authorList>
            <person name="Palmer J.M."/>
            <person name="Drees K.P."/>
            <person name="Foster J.T."/>
            <person name="Lindner D.L."/>
        </authorList>
    </citation>
    <scope>NUCLEOTIDE SEQUENCE [LARGE SCALE GENOMIC DNA]</scope>
    <source>
        <strain evidence="2">20631-21</strain>
    </source>
</reference>
<dbReference type="GO" id="GO:0046983">
    <property type="term" value="F:protein dimerization activity"/>
    <property type="evidence" value="ECO:0007669"/>
    <property type="project" value="InterPro"/>
</dbReference>
<sequence length="139" mass="16584">MKIKEERLSDTLPSPPLKWWKENERLFPGLAAMARNILCIPASEALVEQVFSTARAVYIIDSTYMNDEEILFEYHALIDNIQEKMTLQYIPDRSPRQPNTYDRTKRNQDRFDFIQSRRGRPLQMVQQSQSYRQGQRRQM</sequence>
<dbReference type="RefSeq" id="XP_024321881.1">
    <property type="nucleotide sequence ID" value="XM_024470719.1"/>
</dbReference>
<accession>A0A177A3A5</accession>
<dbReference type="InterPro" id="IPR008906">
    <property type="entry name" value="HATC_C_dom"/>
</dbReference>
<protein>
    <recommendedName>
        <fullName evidence="1">HAT C-terminal dimerisation domain-containing protein</fullName>
    </recommendedName>
</protein>
<dbReference type="Proteomes" id="UP000077154">
    <property type="component" value="Unassembled WGS sequence"/>
</dbReference>
<dbReference type="AlphaFoldDB" id="A0A177A3A5"/>
<name>A0A177A3A5_9PEZI</name>
<organism evidence="2">
    <name type="scientific">Pseudogymnoascus destructans</name>
    <dbReference type="NCBI Taxonomy" id="655981"/>
    <lineage>
        <taxon>Eukaryota</taxon>
        <taxon>Fungi</taxon>
        <taxon>Dikarya</taxon>
        <taxon>Ascomycota</taxon>
        <taxon>Pezizomycotina</taxon>
        <taxon>Leotiomycetes</taxon>
        <taxon>Thelebolales</taxon>
        <taxon>Thelebolaceae</taxon>
        <taxon>Pseudogymnoascus</taxon>
    </lineage>
</organism>
<dbReference type="EMBL" id="KV441403">
    <property type="protein sequence ID" value="OAF56587.1"/>
    <property type="molecule type" value="Genomic_DNA"/>
</dbReference>